<dbReference type="InterPro" id="IPR000160">
    <property type="entry name" value="GGDEF_dom"/>
</dbReference>
<dbReference type="NCBIfam" id="TIGR00254">
    <property type="entry name" value="GGDEF"/>
    <property type="match status" value="2"/>
</dbReference>
<dbReference type="InterPro" id="IPR035965">
    <property type="entry name" value="PAS-like_dom_sf"/>
</dbReference>
<evidence type="ECO:0000313" key="3">
    <source>
        <dbReference type="EMBL" id="SER50944.1"/>
    </source>
</evidence>
<protein>
    <submittedName>
        <fullName evidence="3">Diguanylate cyclase (GGDEF) domain-containing protein</fullName>
    </submittedName>
</protein>
<dbReference type="Pfam" id="PF00563">
    <property type="entry name" value="EAL"/>
    <property type="match status" value="1"/>
</dbReference>
<dbReference type="InterPro" id="IPR050706">
    <property type="entry name" value="Cyclic-di-GMP_PDE-like"/>
</dbReference>
<dbReference type="Pfam" id="PF00990">
    <property type="entry name" value="GGDEF"/>
    <property type="match status" value="2"/>
</dbReference>
<dbReference type="PROSITE" id="PS50883">
    <property type="entry name" value="EAL"/>
    <property type="match status" value="1"/>
</dbReference>
<dbReference type="SUPFAM" id="SSF55785">
    <property type="entry name" value="PYP-like sensor domain (PAS domain)"/>
    <property type="match status" value="1"/>
</dbReference>
<feature type="domain" description="GGDEF" evidence="2">
    <location>
        <begin position="1171"/>
        <end position="1293"/>
    </location>
</feature>
<dbReference type="Gene3D" id="3.30.70.270">
    <property type="match status" value="2"/>
</dbReference>
<evidence type="ECO:0000259" key="2">
    <source>
        <dbReference type="PROSITE" id="PS50887"/>
    </source>
</evidence>
<feature type="domain" description="GGDEF" evidence="2">
    <location>
        <begin position="185"/>
        <end position="309"/>
    </location>
</feature>
<dbReference type="SMART" id="SM00267">
    <property type="entry name" value="GGDEF"/>
    <property type="match status" value="1"/>
</dbReference>
<dbReference type="CDD" id="cd01948">
    <property type="entry name" value="EAL"/>
    <property type="match status" value="1"/>
</dbReference>
<dbReference type="InterPro" id="IPR043128">
    <property type="entry name" value="Rev_trsase/Diguanyl_cyclase"/>
</dbReference>
<dbReference type="Proteomes" id="UP000182471">
    <property type="component" value="Unassembled WGS sequence"/>
</dbReference>
<dbReference type="PROSITE" id="PS50887">
    <property type="entry name" value="GGDEF"/>
    <property type="match status" value="2"/>
</dbReference>
<evidence type="ECO:0000313" key="4">
    <source>
        <dbReference type="Proteomes" id="UP000182471"/>
    </source>
</evidence>
<dbReference type="CDD" id="cd01949">
    <property type="entry name" value="GGDEF"/>
    <property type="match status" value="2"/>
</dbReference>
<dbReference type="InterPro" id="IPR013655">
    <property type="entry name" value="PAS_fold_3"/>
</dbReference>
<organism evidence="3 4">
    <name type="scientific">Lachnobacterium bovis</name>
    <dbReference type="NCBI Taxonomy" id="140626"/>
    <lineage>
        <taxon>Bacteria</taxon>
        <taxon>Bacillati</taxon>
        <taxon>Bacillota</taxon>
        <taxon>Clostridia</taxon>
        <taxon>Lachnospirales</taxon>
        <taxon>Lachnospiraceae</taxon>
        <taxon>Lachnobacterium</taxon>
    </lineage>
</organism>
<dbReference type="GO" id="GO:0071111">
    <property type="term" value="F:cyclic-guanylate-specific phosphodiesterase activity"/>
    <property type="evidence" value="ECO:0007669"/>
    <property type="project" value="InterPro"/>
</dbReference>
<dbReference type="PANTHER" id="PTHR33121:SF71">
    <property type="entry name" value="OXYGEN SENSOR PROTEIN DOSP"/>
    <property type="match status" value="1"/>
</dbReference>
<sequence>MNNMDINSNNNSNNELIQKKEKRAPGGFFVYKANEKEEIVYADYGVINIFECDDFDDFFEFTNGTFEGMVHPDDYAEMEYTIWNQLNDKKLEYDYVKYRIITKKGNIKQIEDFGHLVNMANGESFFYVLIIEKQDVIPSLNLDRMIKNDDLYVKEEYDILTGLFKMHKFFTLVEDESLDKEKVNAGMFVVYFDVESFKSYNENYGYDRGDELLCFVAKILENEFPDGIISRFSDDHFAVCCQSDEIVSQIERIHRKVDDYSEGRPLEIKAGIYPIYDVIENGSIVCDRARIACSEIKGRFDEFYNYYDEDLGYHVKQQQYIIDNFDEALQNGSIKVYYQPIVRVMTGKVCAFEALARWQDDEYGMISPGVFIEVLEKFHLIHKLDLYMIRKVCQDYDSKKKYNRSCVPVSINLSRLDFQLCHIFKLIEEIRNEYNVPTKMIDIEITESALNNDLDYLKLQIMKFKQAGYNVWVDDFGSGYSALNILTNYEFDVAKLDMSFIKQFNDIKMKIMIQSLIYVIKDIGIQSFAEGVETIEQYEFLKSIGCEKVQGFFFGKPLPLLEVYHYIDANGMQLETFNECSYQDKIGRLNIKNNLKNKDSKSDFPSAIIEIEEDRVSFLFASDAFKQEIAEVGFESVENLEKFCNENKQLATNKISELVQNSILSGKEEKTDWIIRGKYCYIWIDVIAVYGKCCAAKTMILNRQKYIDDCLKIEEMDSYLRELYTIYNRVDMLDIDDNQVETIYTNSKAIAPMIAKREATGIIEYVADKYIHPDDRKNFCKLYDISTIEQRIFNEENDFLWGVYRVKVSNKYVWQIFNVIFVKREEKRFIISCMRDMYDRGESLFGLQEFNMLFENFSLPFIILKVEVEKKEKITDLVIKYSNEKFKQNVKEDAEEKSLKELDMEIYEVLKNHCYRAAYLDEDIHEKVYCKSLDIWLEVVINKIARDGFCAVAMKDITEEYKKSYETDVKFSTDNFIIRCAKILQGTTSFKYRINHILKEIGNALKPTRAYIIEISYEEVFINFVWIKDEQYNDVEVYNNLNYDIIKQWPEYAYENDRIMIDVDRRINTAQLGDMFRLMLLRHGIHRVIMVPLYDDNGAIIGYLGVENFENSTKYDINNLLDTISYFISTEMRKHELIKNLEYLGKNDVMTGVRNRYSMDQEIARVENRRCAVGVIFIDVNGMKKINDMFGHEKGDKVIIDVARAIRSVFNKNNIYRAGGDEFVVILEDISESLFEEKVNDLRKLVSSTKRFTISFGFAWDDGKKDFKNVMRIADAFMYKNKAEYYRILTEDEKTKKK</sequence>
<dbReference type="PANTHER" id="PTHR33121">
    <property type="entry name" value="CYCLIC DI-GMP PHOSPHODIESTERASE PDEF"/>
    <property type="match status" value="1"/>
</dbReference>
<dbReference type="SMART" id="SM00052">
    <property type="entry name" value="EAL"/>
    <property type="match status" value="1"/>
</dbReference>
<dbReference type="Gene3D" id="3.30.450.20">
    <property type="entry name" value="PAS domain"/>
    <property type="match status" value="1"/>
</dbReference>
<dbReference type="SUPFAM" id="SSF141868">
    <property type="entry name" value="EAL domain-like"/>
    <property type="match status" value="1"/>
</dbReference>
<dbReference type="Gene3D" id="3.20.20.450">
    <property type="entry name" value="EAL domain"/>
    <property type="match status" value="1"/>
</dbReference>
<dbReference type="InterPro" id="IPR001633">
    <property type="entry name" value="EAL_dom"/>
</dbReference>
<feature type="domain" description="EAL" evidence="1">
    <location>
        <begin position="318"/>
        <end position="571"/>
    </location>
</feature>
<evidence type="ECO:0000259" key="1">
    <source>
        <dbReference type="PROSITE" id="PS50883"/>
    </source>
</evidence>
<keyword evidence="4" id="KW-1185">Reference proteome</keyword>
<dbReference type="EMBL" id="FOGW01000005">
    <property type="protein sequence ID" value="SER50944.1"/>
    <property type="molecule type" value="Genomic_DNA"/>
</dbReference>
<dbReference type="SUPFAM" id="SSF55073">
    <property type="entry name" value="Nucleotide cyclase"/>
    <property type="match status" value="2"/>
</dbReference>
<reference evidence="4" key="1">
    <citation type="submission" date="2016-10" db="EMBL/GenBank/DDBJ databases">
        <authorList>
            <person name="Varghese N."/>
            <person name="Submissions S."/>
        </authorList>
    </citation>
    <scope>NUCLEOTIDE SEQUENCE [LARGE SCALE GENOMIC DNA]</scope>
    <source>
        <strain evidence="4">S1b</strain>
    </source>
</reference>
<gene>
    <name evidence="3" type="ORF">SAMN02910429_00279</name>
</gene>
<accession>A0A1H9PRU1</accession>
<proteinExistence type="predicted"/>
<dbReference type="Pfam" id="PF08447">
    <property type="entry name" value="PAS_3"/>
    <property type="match status" value="1"/>
</dbReference>
<dbReference type="InterPro" id="IPR035919">
    <property type="entry name" value="EAL_sf"/>
</dbReference>
<dbReference type="InterPro" id="IPR029787">
    <property type="entry name" value="Nucleotide_cyclase"/>
</dbReference>
<name>A0A1H9PRU1_9FIRM</name>